<feature type="transmembrane region" description="Helical" evidence="2">
    <location>
        <begin position="30"/>
        <end position="48"/>
    </location>
</feature>
<organism evidence="3 4">
    <name type="scientific">Sphingomonas metalli</name>
    <dbReference type="NCBI Taxonomy" id="1779358"/>
    <lineage>
        <taxon>Bacteria</taxon>
        <taxon>Pseudomonadati</taxon>
        <taxon>Pseudomonadota</taxon>
        <taxon>Alphaproteobacteria</taxon>
        <taxon>Sphingomonadales</taxon>
        <taxon>Sphingomonadaceae</taxon>
        <taxon>Sphingomonas</taxon>
    </lineage>
</organism>
<dbReference type="AlphaFoldDB" id="A0A916T257"/>
<accession>A0A916T257</accession>
<feature type="transmembrane region" description="Helical" evidence="2">
    <location>
        <begin position="264"/>
        <end position="282"/>
    </location>
</feature>
<sequence>MRFGFWWKVAVAAMLVGLLDRIVAFEVEGIGLGMLAGGWLIGVVAARADVRRRRLAWAGLAAAAWLALSLADDPGPLAWLLFWVALSFATLAPRTTRFDDAWRWSARLAVHGLTGLFRPVIDAAALLRSQKRIRIGGRAVAATLALPAIGGTLFLLLFAAANPLIGQLLAALRLPPVWRILLWGFALLFVWASLRPHPLAIRIAHRLPEPEPLLPGTSLPSVLIALALFNALFAVQNLLDILFLWSGAPLPAGTSRAGYVHQGAYPLIVTALIAGVMALAMLRPGSPAADDRRARLLVTVWVGQNLILVASSALRTLDYIAASMLTAWRIAALVWMALVALGLLSIGWRIAKGHSARWLVNLNAGAAALVLAACAMLDLGALVAAWNVRAADPARVDLCYLRNVGDGALLPLIALEARTADPATRDGIAYIRAEMLQRLATRQADWRQWTPRGARRLSAAQAALGPRPSPPLSLPKGKTRDCNGAIVDAPWS</sequence>
<evidence type="ECO:0000313" key="4">
    <source>
        <dbReference type="Proteomes" id="UP000623067"/>
    </source>
</evidence>
<keyword evidence="2" id="KW-0472">Membrane</keyword>
<feature type="transmembrane region" description="Helical" evidence="2">
    <location>
        <begin position="294"/>
        <end position="314"/>
    </location>
</feature>
<dbReference type="InterPro" id="IPR025291">
    <property type="entry name" value="DUF4153"/>
</dbReference>
<gene>
    <name evidence="3" type="ORF">GCM10011380_18280</name>
</gene>
<evidence type="ECO:0000256" key="1">
    <source>
        <dbReference type="SAM" id="MobiDB-lite"/>
    </source>
</evidence>
<evidence type="ECO:0008006" key="5">
    <source>
        <dbReference type="Google" id="ProtNLM"/>
    </source>
</evidence>
<evidence type="ECO:0000256" key="2">
    <source>
        <dbReference type="SAM" id="Phobius"/>
    </source>
</evidence>
<feature type="transmembrane region" description="Helical" evidence="2">
    <location>
        <begin position="180"/>
        <end position="201"/>
    </location>
</feature>
<feature type="transmembrane region" description="Helical" evidence="2">
    <location>
        <begin position="222"/>
        <end position="244"/>
    </location>
</feature>
<dbReference type="RefSeq" id="WP_188658455.1">
    <property type="nucleotide sequence ID" value="NZ_BMIH01000002.1"/>
</dbReference>
<dbReference type="EMBL" id="BMIH01000002">
    <property type="protein sequence ID" value="GGB29148.1"/>
    <property type="molecule type" value="Genomic_DNA"/>
</dbReference>
<feature type="transmembrane region" description="Helical" evidence="2">
    <location>
        <begin position="358"/>
        <end position="386"/>
    </location>
</feature>
<keyword evidence="2" id="KW-1133">Transmembrane helix</keyword>
<feature type="region of interest" description="Disordered" evidence="1">
    <location>
        <begin position="459"/>
        <end position="481"/>
    </location>
</feature>
<evidence type="ECO:0000313" key="3">
    <source>
        <dbReference type="EMBL" id="GGB29148.1"/>
    </source>
</evidence>
<reference evidence="3" key="1">
    <citation type="journal article" date="2014" name="Int. J. Syst. Evol. Microbiol.">
        <title>Complete genome sequence of Corynebacterium casei LMG S-19264T (=DSM 44701T), isolated from a smear-ripened cheese.</title>
        <authorList>
            <consortium name="US DOE Joint Genome Institute (JGI-PGF)"/>
            <person name="Walter F."/>
            <person name="Albersmeier A."/>
            <person name="Kalinowski J."/>
            <person name="Ruckert C."/>
        </authorList>
    </citation>
    <scope>NUCLEOTIDE SEQUENCE</scope>
    <source>
        <strain evidence="3">CGMCC 1.15330</strain>
    </source>
</reference>
<proteinExistence type="predicted"/>
<dbReference type="Pfam" id="PF13687">
    <property type="entry name" value="DUF4153"/>
    <property type="match status" value="1"/>
</dbReference>
<dbReference type="Proteomes" id="UP000623067">
    <property type="component" value="Unassembled WGS sequence"/>
</dbReference>
<feature type="transmembrane region" description="Helical" evidence="2">
    <location>
        <begin position="139"/>
        <end position="160"/>
    </location>
</feature>
<protein>
    <recommendedName>
        <fullName evidence="5">DUF4173 domain-containing protein</fullName>
    </recommendedName>
</protein>
<name>A0A916T257_9SPHN</name>
<reference evidence="3" key="2">
    <citation type="submission" date="2020-09" db="EMBL/GenBank/DDBJ databases">
        <authorList>
            <person name="Sun Q."/>
            <person name="Zhou Y."/>
        </authorList>
    </citation>
    <scope>NUCLEOTIDE SEQUENCE</scope>
    <source>
        <strain evidence="3">CGMCC 1.15330</strain>
    </source>
</reference>
<feature type="transmembrane region" description="Helical" evidence="2">
    <location>
        <begin position="326"/>
        <end position="346"/>
    </location>
</feature>
<keyword evidence="2" id="KW-0812">Transmembrane</keyword>
<comment type="caution">
    <text evidence="3">The sequence shown here is derived from an EMBL/GenBank/DDBJ whole genome shotgun (WGS) entry which is preliminary data.</text>
</comment>
<keyword evidence="4" id="KW-1185">Reference proteome</keyword>